<proteinExistence type="inferred from homology"/>
<dbReference type="EMBL" id="PKMF04000439">
    <property type="protein sequence ID" value="KAK7831665.1"/>
    <property type="molecule type" value="Genomic_DNA"/>
</dbReference>
<protein>
    <submittedName>
        <fullName evidence="11">Protein altered xyloglucan 4-like</fullName>
    </submittedName>
</protein>
<dbReference type="Pfam" id="PF14416">
    <property type="entry name" value="PMR5N"/>
    <property type="match status" value="2"/>
</dbReference>
<dbReference type="InterPro" id="IPR029962">
    <property type="entry name" value="TBL"/>
</dbReference>
<dbReference type="PANTHER" id="PTHR32285:SF28">
    <property type="entry name" value="XYLOGLUCAN O-ACETYLTRANSFERASE 2"/>
    <property type="match status" value="1"/>
</dbReference>
<evidence type="ECO:0000256" key="1">
    <source>
        <dbReference type="ARBA" id="ARBA00004167"/>
    </source>
</evidence>
<evidence type="ECO:0000256" key="8">
    <source>
        <dbReference type="SAM" id="Phobius"/>
    </source>
</evidence>
<keyword evidence="4" id="KW-0735">Signal-anchor</keyword>
<feature type="region of interest" description="Disordered" evidence="7">
    <location>
        <begin position="461"/>
        <end position="489"/>
    </location>
</feature>
<feature type="compositionally biased region" description="Polar residues" evidence="7">
    <location>
        <begin position="463"/>
        <end position="478"/>
    </location>
</feature>
<organism evidence="11 12">
    <name type="scientific">Quercus suber</name>
    <name type="common">Cork oak</name>
    <dbReference type="NCBI Taxonomy" id="58331"/>
    <lineage>
        <taxon>Eukaryota</taxon>
        <taxon>Viridiplantae</taxon>
        <taxon>Streptophyta</taxon>
        <taxon>Embryophyta</taxon>
        <taxon>Tracheophyta</taxon>
        <taxon>Spermatophyta</taxon>
        <taxon>Magnoliopsida</taxon>
        <taxon>eudicotyledons</taxon>
        <taxon>Gunneridae</taxon>
        <taxon>Pentapetalae</taxon>
        <taxon>rosids</taxon>
        <taxon>fabids</taxon>
        <taxon>Fagales</taxon>
        <taxon>Fagaceae</taxon>
        <taxon>Quercus</taxon>
    </lineage>
</organism>
<dbReference type="PANTHER" id="PTHR32285">
    <property type="entry name" value="PROTEIN TRICHOME BIREFRINGENCE-LIKE 9-RELATED"/>
    <property type="match status" value="1"/>
</dbReference>
<dbReference type="AlphaFoldDB" id="A0AAW0JXJ0"/>
<keyword evidence="5 8" id="KW-1133">Transmembrane helix</keyword>
<dbReference type="GO" id="GO:0016413">
    <property type="term" value="F:O-acetyltransferase activity"/>
    <property type="evidence" value="ECO:0007669"/>
    <property type="project" value="InterPro"/>
</dbReference>
<dbReference type="InterPro" id="IPR025846">
    <property type="entry name" value="TBL_N"/>
</dbReference>
<dbReference type="Pfam" id="PF13839">
    <property type="entry name" value="PC-Esterase"/>
    <property type="match status" value="2"/>
</dbReference>
<feature type="domain" description="Trichome birefringence-like N-terminal" evidence="10">
    <location>
        <begin position="85"/>
        <end position="139"/>
    </location>
</feature>
<dbReference type="GO" id="GO:0005794">
    <property type="term" value="C:Golgi apparatus"/>
    <property type="evidence" value="ECO:0007669"/>
    <property type="project" value="TreeGrafter"/>
</dbReference>
<feature type="domain" description="Trichome birefringence-like C-terminal" evidence="9">
    <location>
        <begin position="140"/>
        <end position="425"/>
    </location>
</feature>
<feature type="domain" description="Trichome birefringence-like C-terminal" evidence="9">
    <location>
        <begin position="544"/>
        <end position="831"/>
    </location>
</feature>
<sequence length="842" mass="96491">MTCTGMNMKSSSTVFRERIQFGKVERCINMGRRPVHFILSTLFIATIFSIFLLYSPNPLYLISKQGLEQQAPSPMQGHKSHQKRESCDLSKGHWVRESRGSFFYTNSSCATIPESKNCFKQGRMDMDFLNWRWKPDQCDLPRFNAKTSLQILQGKTMAFIGDSVARNHMESLLCLLSQEEIPEDIYKDSEDRFRTWYFRSSNFTLKVLWTKFLIAGEERMINGTGSSIFDLQIDKVDDGWAKHLPGVDYAIVSAGHWFFRVMYLHEGDNVVGCVYCNEPNVTNRNVDFALQMSFRATFNYINGCKNCSGLVTLLRTFTPAHFENGAWNTGGYCNRTGPFNETEIDLTSSEWQMRNAQVKEIKRARKFEGNQGKRFGVVDVTRAMLMRPDGHPGEHWGNKWKGGYNDCVHWCMPGPVDTWSEIFMAVLRKEAGLTTIFGIFLLYSPNPLILMTKKGLDPVLKQQEASSPTQGHDSVQKQLDQDKPHKKKENCDLSKGHWIREPRGSYFYTNSSCATIPNSKNCFKQGRMDKDFLNWRWKPDQCELPRFDAKFFLQIVQGKIMAFIGDSVARNHIESLLCLLSQEEIPEDIYKDSEDRFRTWYFPHSNFTLKVLWTKFLIEGEERMINGTASGIYDLKLDKVDDGWAKHLPGLDYAIVSAGHWFFRVLYLHEGDNAVECVYCNEPNVTGHNVEFAVQMSFRATFNYINDCKNCSGLVTLLRTFAPAHFENGGWSTGGYCNRTGPFNETHVIDLESSEWKVKSAQIEEIERARKIAGKNQGKRFGVLDVTRAMLMRPDGHPGEHYGEKWQGGAKDCVHWCMPGPVDTWSEILMAVLRKEAGLSSL</sequence>
<evidence type="ECO:0000256" key="6">
    <source>
        <dbReference type="ARBA" id="ARBA00023136"/>
    </source>
</evidence>
<evidence type="ECO:0000256" key="4">
    <source>
        <dbReference type="ARBA" id="ARBA00022968"/>
    </source>
</evidence>
<keyword evidence="3 8" id="KW-0812">Transmembrane</keyword>
<keyword evidence="12" id="KW-1185">Reference proteome</keyword>
<evidence type="ECO:0000256" key="5">
    <source>
        <dbReference type="ARBA" id="ARBA00022989"/>
    </source>
</evidence>
<keyword evidence="6 8" id="KW-0472">Membrane</keyword>
<comment type="similarity">
    <text evidence="2">Belongs to the PC-esterase family. TBL subfamily.</text>
</comment>
<gene>
    <name evidence="11" type="primary">AXY4L_1</name>
    <name evidence="11" type="ORF">CFP56_027151</name>
</gene>
<feature type="domain" description="Trichome birefringence-like N-terminal" evidence="10">
    <location>
        <begin position="489"/>
        <end position="543"/>
    </location>
</feature>
<evidence type="ECO:0000259" key="9">
    <source>
        <dbReference type="Pfam" id="PF13839"/>
    </source>
</evidence>
<feature type="region of interest" description="Disordered" evidence="7">
    <location>
        <begin position="71"/>
        <end position="90"/>
    </location>
</feature>
<accession>A0AAW0JXJ0</accession>
<dbReference type="InterPro" id="IPR026057">
    <property type="entry name" value="TBL_C"/>
</dbReference>
<evidence type="ECO:0000256" key="3">
    <source>
        <dbReference type="ARBA" id="ARBA00022692"/>
    </source>
</evidence>
<name>A0AAW0JXJ0_QUESU</name>
<comment type="caution">
    <text evidence="11">The sequence shown here is derived from an EMBL/GenBank/DDBJ whole genome shotgun (WGS) entry which is preliminary data.</text>
</comment>
<evidence type="ECO:0000256" key="7">
    <source>
        <dbReference type="SAM" id="MobiDB-lite"/>
    </source>
</evidence>
<evidence type="ECO:0000313" key="12">
    <source>
        <dbReference type="Proteomes" id="UP000237347"/>
    </source>
</evidence>
<evidence type="ECO:0000313" key="11">
    <source>
        <dbReference type="EMBL" id="KAK7831665.1"/>
    </source>
</evidence>
<feature type="compositionally biased region" description="Basic and acidic residues" evidence="7">
    <location>
        <begin position="479"/>
        <end position="489"/>
    </location>
</feature>
<feature type="transmembrane region" description="Helical" evidence="8">
    <location>
        <begin position="35"/>
        <end position="54"/>
    </location>
</feature>
<comment type="subcellular location">
    <subcellularLocation>
        <location evidence="1">Membrane</location>
        <topology evidence="1">Single-pass membrane protein</topology>
    </subcellularLocation>
</comment>
<reference evidence="11 12" key="1">
    <citation type="journal article" date="2018" name="Sci. Data">
        <title>The draft genome sequence of cork oak.</title>
        <authorList>
            <person name="Ramos A.M."/>
            <person name="Usie A."/>
            <person name="Barbosa P."/>
            <person name="Barros P.M."/>
            <person name="Capote T."/>
            <person name="Chaves I."/>
            <person name="Simoes F."/>
            <person name="Abreu I."/>
            <person name="Carrasquinho I."/>
            <person name="Faro C."/>
            <person name="Guimaraes J.B."/>
            <person name="Mendonca D."/>
            <person name="Nobrega F."/>
            <person name="Rodrigues L."/>
            <person name="Saibo N.J.M."/>
            <person name="Varela M.C."/>
            <person name="Egas C."/>
            <person name="Matos J."/>
            <person name="Miguel C.M."/>
            <person name="Oliveira M.M."/>
            <person name="Ricardo C.P."/>
            <person name="Goncalves S."/>
        </authorList>
    </citation>
    <scope>NUCLEOTIDE SEQUENCE [LARGE SCALE GENOMIC DNA]</scope>
    <source>
        <strain evidence="12">cv. HL8</strain>
    </source>
</reference>
<dbReference type="Proteomes" id="UP000237347">
    <property type="component" value="Unassembled WGS sequence"/>
</dbReference>
<dbReference type="GO" id="GO:0016020">
    <property type="term" value="C:membrane"/>
    <property type="evidence" value="ECO:0007669"/>
    <property type="project" value="UniProtKB-SubCell"/>
</dbReference>
<evidence type="ECO:0000256" key="2">
    <source>
        <dbReference type="ARBA" id="ARBA00007727"/>
    </source>
</evidence>
<evidence type="ECO:0000259" key="10">
    <source>
        <dbReference type="Pfam" id="PF14416"/>
    </source>
</evidence>